<dbReference type="Pfam" id="PF12796">
    <property type="entry name" value="Ank_2"/>
    <property type="match status" value="1"/>
</dbReference>
<evidence type="ECO:0000313" key="7">
    <source>
        <dbReference type="Proteomes" id="UP001491310"/>
    </source>
</evidence>
<evidence type="ECO:0000256" key="2">
    <source>
        <dbReference type="ARBA" id="ARBA00023043"/>
    </source>
</evidence>
<dbReference type="PANTHER" id="PTHR24171">
    <property type="entry name" value="ANKYRIN REPEAT DOMAIN-CONTAINING PROTEIN 39-RELATED"/>
    <property type="match status" value="1"/>
</dbReference>
<evidence type="ECO:0000256" key="1">
    <source>
        <dbReference type="ARBA" id="ARBA00022737"/>
    </source>
</evidence>
<protein>
    <recommendedName>
        <fullName evidence="5">STI1/HOP DP domain-containing protein</fullName>
    </recommendedName>
</protein>
<keyword evidence="2 3" id="KW-0040">ANK repeat</keyword>
<proteinExistence type="predicted"/>
<dbReference type="Gene3D" id="1.25.40.20">
    <property type="entry name" value="Ankyrin repeat-containing domain"/>
    <property type="match status" value="2"/>
</dbReference>
<feature type="compositionally biased region" description="Acidic residues" evidence="4">
    <location>
        <begin position="192"/>
        <end position="201"/>
    </location>
</feature>
<accession>A0ABR2YQZ3</accession>
<dbReference type="Proteomes" id="UP001491310">
    <property type="component" value="Unassembled WGS sequence"/>
</dbReference>
<dbReference type="EMBL" id="JALJOT010000006">
    <property type="protein sequence ID" value="KAK9909353.1"/>
    <property type="molecule type" value="Genomic_DNA"/>
</dbReference>
<feature type="repeat" description="ANK" evidence="3">
    <location>
        <begin position="267"/>
        <end position="299"/>
    </location>
</feature>
<reference evidence="6 7" key="1">
    <citation type="journal article" date="2024" name="Nat. Commun.">
        <title>Phylogenomics reveals the evolutionary origins of lichenization in chlorophyte algae.</title>
        <authorList>
            <person name="Puginier C."/>
            <person name="Libourel C."/>
            <person name="Otte J."/>
            <person name="Skaloud P."/>
            <person name="Haon M."/>
            <person name="Grisel S."/>
            <person name="Petersen M."/>
            <person name="Berrin J.G."/>
            <person name="Delaux P.M."/>
            <person name="Dal Grande F."/>
            <person name="Keller J."/>
        </authorList>
    </citation>
    <scope>NUCLEOTIDE SEQUENCE [LARGE SCALE GENOMIC DNA]</scope>
    <source>
        <strain evidence="6 7">SAG 216-7</strain>
    </source>
</reference>
<sequence length="328" mass="34770">MPAFDLSALQNVLNDPSIKQMAEQIAQDPAFAQMTAALQASMGGAPGAPGEGAGARDAAAAEARQAADGPQIDPEQYASAMSSVLQNQQFMEMAEKLGQSIMLQDPGMASMMQTMHDPTYRSRLESKMSTMKDDPELAKILEEMETTGPAAMMKYWDNPEVLQKLGEAMGDAFNPEDEAAGGAAPSERAEVGEEEDEDGSEELATVSTAASSGDLELLKELLANGGDVNDADDEGRTGLHFACGYGEITCMNLLLEHDAKVNATDHNKNTALHYAAGYGQVECVEVLLNKGASITAKNLDGKTAKEVAELNSQKDIVALFENKKVSAT</sequence>
<dbReference type="InterPro" id="IPR041243">
    <property type="entry name" value="STI1/HOP_DP"/>
</dbReference>
<name>A0ABR2YQZ3_9CHLO</name>
<feature type="region of interest" description="Disordered" evidence="4">
    <location>
        <begin position="41"/>
        <end position="70"/>
    </location>
</feature>
<comment type="caution">
    <text evidence="6">The sequence shown here is derived from an EMBL/GenBank/DDBJ whole genome shotgun (WGS) entry which is preliminary data.</text>
</comment>
<dbReference type="InterPro" id="IPR002110">
    <property type="entry name" value="Ankyrin_rpt"/>
</dbReference>
<feature type="domain" description="STI1/HOP DP" evidence="5">
    <location>
        <begin position="126"/>
        <end position="170"/>
    </location>
</feature>
<feature type="compositionally biased region" description="Low complexity" evidence="4">
    <location>
        <begin position="55"/>
        <end position="70"/>
    </location>
</feature>
<dbReference type="SUPFAM" id="SSF48403">
    <property type="entry name" value="Ankyrin repeat"/>
    <property type="match status" value="1"/>
</dbReference>
<organism evidence="6 7">
    <name type="scientific">Coccomyxa subellipsoidea</name>
    <dbReference type="NCBI Taxonomy" id="248742"/>
    <lineage>
        <taxon>Eukaryota</taxon>
        <taxon>Viridiplantae</taxon>
        <taxon>Chlorophyta</taxon>
        <taxon>core chlorophytes</taxon>
        <taxon>Trebouxiophyceae</taxon>
        <taxon>Trebouxiophyceae incertae sedis</taxon>
        <taxon>Coccomyxaceae</taxon>
        <taxon>Coccomyxa</taxon>
    </lineage>
</organism>
<evidence type="ECO:0000256" key="4">
    <source>
        <dbReference type="SAM" id="MobiDB-lite"/>
    </source>
</evidence>
<feature type="repeat" description="ANK" evidence="3">
    <location>
        <begin position="234"/>
        <end position="266"/>
    </location>
</feature>
<feature type="compositionally biased region" description="Gly residues" evidence="4">
    <location>
        <begin position="44"/>
        <end position="53"/>
    </location>
</feature>
<keyword evidence="1" id="KW-0677">Repeat</keyword>
<dbReference type="PROSITE" id="PS50297">
    <property type="entry name" value="ANK_REP_REGION"/>
    <property type="match status" value="2"/>
</dbReference>
<dbReference type="Pfam" id="PF17830">
    <property type="entry name" value="STI1-HOP_DP"/>
    <property type="match status" value="1"/>
</dbReference>
<dbReference type="PANTHER" id="PTHR24171:SF9">
    <property type="entry name" value="ANKYRIN REPEAT DOMAIN-CONTAINING PROTEIN 39"/>
    <property type="match status" value="1"/>
</dbReference>
<dbReference type="PROSITE" id="PS50088">
    <property type="entry name" value="ANK_REPEAT"/>
    <property type="match status" value="3"/>
</dbReference>
<feature type="repeat" description="ANK" evidence="3">
    <location>
        <begin position="201"/>
        <end position="233"/>
    </location>
</feature>
<evidence type="ECO:0000313" key="6">
    <source>
        <dbReference type="EMBL" id="KAK9909353.1"/>
    </source>
</evidence>
<dbReference type="SMART" id="SM00248">
    <property type="entry name" value="ANK"/>
    <property type="match status" value="3"/>
</dbReference>
<evidence type="ECO:0000256" key="3">
    <source>
        <dbReference type="PROSITE-ProRule" id="PRU00023"/>
    </source>
</evidence>
<dbReference type="InterPro" id="IPR036770">
    <property type="entry name" value="Ankyrin_rpt-contain_sf"/>
</dbReference>
<keyword evidence="7" id="KW-1185">Reference proteome</keyword>
<gene>
    <name evidence="6" type="ORF">WJX75_000913</name>
</gene>
<evidence type="ECO:0000259" key="5">
    <source>
        <dbReference type="Pfam" id="PF17830"/>
    </source>
</evidence>
<feature type="region of interest" description="Disordered" evidence="4">
    <location>
        <begin position="172"/>
        <end position="210"/>
    </location>
</feature>